<dbReference type="InterPro" id="IPR053810">
    <property type="entry name" value="DUF6952"/>
</dbReference>
<accession>A0A937FWB7</accession>
<dbReference type="Proteomes" id="UP000614216">
    <property type="component" value="Unassembled WGS sequence"/>
</dbReference>
<keyword evidence="2" id="KW-1185">Reference proteome</keyword>
<proteinExistence type="predicted"/>
<dbReference type="AlphaFoldDB" id="A0A937FWB7"/>
<organism evidence="1 2">
    <name type="scientific">Fulvivirga marina</name>
    <dbReference type="NCBI Taxonomy" id="2494733"/>
    <lineage>
        <taxon>Bacteria</taxon>
        <taxon>Pseudomonadati</taxon>
        <taxon>Bacteroidota</taxon>
        <taxon>Cytophagia</taxon>
        <taxon>Cytophagales</taxon>
        <taxon>Fulvivirgaceae</taxon>
        <taxon>Fulvivirga</taxon>
    </lineage>
</organism>
<sequence length="80" mass="9099">MKIPEIKRLVENYTIEDLIAAEEALINEEESTIEINGADEGEKLTHVFAAIYIINKIKDDNVDFKAALRDYTSKVRESIS</sequence>
<evidence type="ECO:0000313" key="2">
    <source>
        <dbReference type="Proteomes" id="UP000614216"/>
    </source>
</evidence>
<dbReference type="EMBL" id="JAEUGD010000016">
    <property type="protein sequence ID" value="MBL6445575.1"/>
    <property type="molecule type" value="Genomic_DNA"/>
</dbReference>
<dbReference type="RefSeq" id="WP_202855118.1">
    <property type="nucleotide sequence ID" value="NZ_JAEUGD010000016.1"/>
</dbReference>
<comment type="caution">
    <text evidence="1">The sequence shown here is derived from an EMBL/GenBank/DDBJ whole genome shotgun (WGS) entry which is preliminary data.</text>
</comment>
<protein>
    <submittedName>
        <fullName evidence="1">Uncharacterized protein</fullName>
    </submittedName>
</protein>
<gene>
    <name evidence="1" type="ORF">JMN32_04600</name>
</gene>
<name>A0A937FWB7_9BACT</name>
<evidence type="ECO:0000313" key="1">
    <source>
        <dbReference type="EMBL" id="MBL6445575.1"/>
    </source>
</evidence>
<reference evidence="1" key="1">
    <citation type="submission" date="2021-01" db="EMBL/GenBank/DDBJ databases">
        <title>Fulvivirga kasyanovii gen. nov., sp nov., a novel member of the phylum Bacteroidetes isolated from seawater in a mussel farm.</title>
        <authorList>
            <person name="Zhao L.-H."/>
            <person name="Wang Z.-J."/>
        </authorList>
    </citation>
    <scope>NUCLEOTIDE SEQUENCE</scope>
    <source>
        <strain evidence="1">29W222</strain>
    </source>
</reference>
<dbReference type="Pfam" id="PF22264">
    <property type="entry name" value="DUF6952"/>
    <property type="match status" value="1"/>
</dbReference>